<feature type="compositionally biased region" description="Basic and acidic residues" evidence="1">
    <location>
        <begin position="1"/>
        <end position="10"/>
    </location>
</feature>
<evidence type="ECO:0000313" key="3">
    <source>
        <dbReference type="EMBL" id="AEM42019.1"/>
    </source>
</evidence>
<dbReference type="RefSeq" id="WP_013385402.1">
    <property type="nucleotide sequence ID" value="NC_017384.1"/>
</dbReference>
<evidence type="ECO:0000313" key="4">
    <source>
        <dbReference type="Proteomes" id="UP000000692"/>
    </source>
</evidence>
<keyword evidence="2" id="KW-0812">Transmembrane</keyword>
<keyword evidence="4" id="KW-1185">Reference proteome</keyword>
<name>F9Y5U4_KETVW</name>
<feature type="transmembrane region" description="Helical" evidence="2">
    <location>
        <begin position="40"/>
        <end position="63"/>
    </location>
</feature>
<organism evidence="3 4">
    <name type="scientific">Ketogulonicigenium vulgare (strain WSH-001)</name>
    <dbReference type="NCBI Taxonomy" id="759362"/>
    <lineage>
        <taxon>Bacteria</taxon>
        <taxon>Pseudomonadati</taxon>
        <taxon>Pseudomonadota</taxon>
        <taxon>Alphaproteobacteria</taxon>
        <taxon>Rhodobacterales</taxon>
        <taxon>Roseobacteraceae</taxon>
        <taxon>Ketogulonicigenium</taxon>
    </lineage>
</organism>
<dbReference type="eggNOG" id="COG4223">
    <property type="taxonomic scope" value="Bacteria"/>
</dbReference>
<proteinExistence type="predicted"/>
<dbReference type="EMBL" id="CP002018">
    <property type="protein sequence ID" value="AEM42019.1"/>
    <property type="molecule type" value="Genomic_DNA"/>
</dbReference>
<dbReference type="Proteomes" id="UP000000692">
    <property type="component" value="Chromosome"/>
</dbReference>
<accession>F9Y5U4</accession>
<feature type="compositionally biased region" description="Pro residues" evidence="1">
    <location>
        <begin position="14"/>
        <end position="26"/>
    </location>
</feature>
<dbReference type="OrthoDB" id="7659420at2"/>
<protein>
    <recommendedName>
        <fullName evidence="5">Mitochondrial inner membrane protein</fullName>
    </recommendedName>
</protein>
<keyword evidence="2" id="KW-0472">Membrane</keyword>
<feature type="region of interest" description="Disordered" evidence="1">
    <location>
        <begin position="1"/>
        <end position="32"/>
    </location>
</feature>
<reference evidence="3 4" key="1">
    <citation type="journal article" date="2011" name="J. Bacteriol.">
        <title>Complete genome sequence of the industrial strain Ketogulonicigenium vulgare WSH-001.</title>
        <authorList>
            <person name="Liu L."/>
            <person name="Li Y."/>
            <person name="Zhang J."/>
            <person name="Zhou Z."/>
            <person name="Liu J."/>
            <person name="Li X."/>
            <person name="Zhou J."/>
            <person name="Du G."/>
            <person name="Wang L."/>
            <person name="Chen J."/>
        </authorList>
    </citation>
    <scope>NUCLEOTIDE SEQUENCE [LARGE SCALE GENOMIC DNA]</scope>
    <source>
        <strain evidence="3 4">WSH-001</strain>
    </source>
</reference>
<evidence type="ECO:0000256" key="1">
    <source>
        <dbReference type="SAM" id="MobiDB-lite"/>
    </source>
</evidence>
<evidence type="ECO:0000256" key="2">
    <source>
        <dbReference type="SAM" id="Phobius"/>
    </source>
</evidence>
<keyword evidence="2" id="KW-1133">Transmembrane helix</keyword>
<evidence type="ECO:0008006" key="5">
    <source>
        <dbReference type="Google" id="ProtNLM"/>
    </source>
</evidence>
<dbReference type="HOGENOM" id="CLU_040166_1_0_5"/>
<sequence>MPDPEIKQDEAVLPPAPARDPAPSDAPKPVDEVAPKKASAAVPLVLAGVVAAALGYGAAYLGLGMQFSPLAQRMSAIEADLAARPDPSAALDALRTAVEAQGAAQTDMQTALADQIAAAIAPVAAQIEAFESRLNTAEAAPSGAPIDTSAFTAEIDALREQLAAQGAQLQDFASARATEVAEATQTAVAAATAAASDAQQRLIAATQDRLRAAIDSGAGFAAALADLQAEGVAIPPALQNIETVPTLAQLQDDFPAAARAALVAERGSESGLMGFLQNRFNLRSVAPREGTDADAVLSRAGAAVATGDLTAALAEVASLPPGAQAAMAEWTGAAQARLDAEAAVAAISPAE</sequence>
<dbReference type="KEGG" id="kvl:KVU_2180"/>
<gene>
    <name evidence="3" type="ordered locus">KVU_2180</name>
</gene>
<dbReference type="PATRIC" id="fig|759362.5.peg.2263"/>
<dbReference type="AlphaFoldDB" id="F9Y5U4"/>